<organism evidence="1 2">
    <name type="scientific">Digitaria exilis</name>
    <dbReference type="NCBI Taxonomy" id="1010633"/>
    <lineage>
        <taxon>Eukaryota</taxon>
        <taxon>Viridiplantae</taxon>
        <taxon>Streptophyta</taxon>
        <taxon>Embryophyta</taxon>
        <taxon>Tracheophyta</taxon>
        <taxon>Spermatophyta</taxon>
        <taxon>Magnoliopsida</taxon>
        <taxon>Liliopsida</taxon>
        <taxon>Poales</taxon>
        <taxon>Poaceae</taxon>
        <taxon>PACMAD clade</taxon>
        <taxon>Panicoideae</taxon>
        <taxon>Panicodae</taxon>
        <taxon>Paniceae</taxon>
        <taxon>Anthephorinae</taxon>
        <taxon>Digitaria</taxon>
    </lineage>
</organism>
<comment type="caution">
    <text evidence="1">The sequence shown here is derived from an EMBL/GenBank/DDBJ whole genome shotgun (WGS) entry which is preliminary data.</text>
</comment>
<dbReference type="SUPFAM" id="SSF81383">
    <property type="entry name" value="F-box domain"/>
    <property type="match status" value="1"/>
</dbReference>
<dbReference type="AlphaFoldDB" id="A0A835AXR2"/>
<dbReference type="EMBL" id="JACEFO010002109">
    <property type="protein sequence ID" value="KAF8681744.1"/>
    <property type="molecule type" value="Genomic_DNA"/>
</dbReference>
<dbReference type="Proteomes" id="UP000636709">
    <property type="component" value="Unassembled WGS sequence"/>
</dbReference>
<dbReference type="InterPro" id="IPR036047">
    <property type="entry name" value="F-box-like_dom_sf"/>
</dbReference>
<evidence type="ECO:0000313" key="1">
    <source>
        <dbReference type="EMBL" id="KAF8681744.1"/>
    </source>
</evidence>
<keyword evidence="2" id="KW-1185">Reference proteome</keyword>
<dbReference type="PANTHER" id="PTHR34591">
    <property type="entry name" value="OS03G0653100 PROTEIN-RELATED"/>
    <property type="match status" value="1"/>
</dbReference>
<reference evidence="1" key="1">
    <citation type="submission" date="2020-07" db="EMBL/GenBank/DDBJ databases">
        <title>Genome sequence and genetic diversity analysis of an under-domesticated orphan crop, white fonio (Digitaria exilis).</title>
        <authorList>
            <person name="Bennetzen J.L."/>
            <person name="Chen S."/>
            <person name="Ma X."/>
            <person name="Wang X."/>
            <person name="Yssel A.E.J."/>
            <person name="Chaluvadi S.R."/>
            <person name="Johnson M."/>
            <person name="Gangashetty P."/>
            <person name="Hamidou F."/>
            <person name="Sanogo M.D."/>
            <person name="Zwaenepoel A."/>
            <person name="Wallace J."/>
            <person name="Van De Peer Y."/>
            <person name="Van Deynze A."/>
        </authorList>
    </citation>
    <scope>NUCLEOTIDE SEQUENCE</scope>
    <source>
        <tissue evidence="1">Leaves</tissue>
    </source>
</reference>
<accession>A0A835AXR2</accession>
<proteinExistence type="predicted"/>
<sequence length="210" mass="23753">MVDPAADLVALQPDDALAAVLRRLAPRDLAASRCVRRAWRGVIDDRRMLRPELLPLKVGGLFVNFHNKSFWELFSRPSTGPTVSCWFDFLAGGTVDEVMPPSLHHCDGLLLFECDHVFNPATRRWASLPRRPRPAMPPRHIFHQPYLVFDPAVSPHYEVFLVPRVRYKDQKPSKARMATINLYHASFLVEDRGVGAEILSPARGGCRDCC</sequence>
<evidence type="ECO:0000313" key="2">
    <source>
        <dbReference type="Proteomes" id="UP000636709"/>
    </source>
</evidence>
<name>A0A835AXR2_9POAL</name>
<gene>
    <name evidence="1" type="ORF">HU200_045181</name>
</gene>
<evidence type="ECO:0008006" key="3">
    <source>
        <dbReference type="Google" id="ProtNLM"/>
    </source>
</evidence>
<protein>
    <recommendedName>
        <fullName evidence="3">F-box domain-containing protein</fullName>
    </recommendedName>
</protein>
<dbReference type="OrthoDB" id="665951at2759"/>